<keyword evidence="2" id="KW-0540">Nuclease</keyword>
<keyword evidence="11" id="KW-1185">Reference proteome</keyword>
<comment type="cofactor">
    <cofactor evidence="1">
        <name>Mg(2+)</name>
        <dbReference type="ChEBI" id="CHEBI:18420"/>
    </cofactor>
</comment>
<dbReference type="Gene3D" id="1.10.150.20">
    <property type="entry name" value="5' to 3' exonuclease, C-terminal subdomain"/>
    <property type="match status" value="1"/>
</dbReference>
<dbReference type="InterPro" id="IPR006084">
    <property type="entry name" value="XPG/Rad2"/>
</dbReference>
<feature type="region of interest" description="Disordered" evidence="7">
    <location>
        <begin position="192"/>
        <end position="252"/>
    </location>
</feature>
<evidence type="ECO:0000256" key="2">
    <source>
        <dbReference type="ARBA" id="ARBA00022722"/>
    </source>
</evidence>
<reference evidence="11" key="1">
    <citation type="submission" date="2024-06" db="EMBL/GenBank/DDBJ databases">
        <title>Multi-omics analyses provide insights into the biosynthesis of the anticancer antibiotic pleurotin in Hohenbuehelia grisea.</title>
        <authorList>
            <person name="Weaver J.A."/>
            <person name="Alberti F."/>
        </authorList>
    </citation>
    <scope>NUCLEOTIDE SEQUENCE [LARGE SCALE GENOMIC DNA]</scope>
    <source>
        <strain evidence="11">T-177</strain>
    </source>
</reference>
<feature type="compositionally biased region" description="Polar residues" evidence="7">
    <location>
        <begin position="154"/>
        <end position="172"/>
    </location>
</feature>
<accession>A0ABR3JX07</accession>
<dbReference type="SMART" id="SM00484">
    <property type="entry name" value="XPGI"/>
    <property type="match status" value="1"/>
</dbReference>
<evidence type="ECO:0000256" key="5">
    <source>
        <dbReference type="ARBA" id="ARBA00022801"/>
    </source>
</evidence>
<proteinExistence type="predicted"/>
<keyword evidence="5" id="KW-0378">Hydrolase</keyword>
<evidence type="ECO:0008006" key="12">
    <source>
        <dbReference type="Google" id="ProtNLM"/>
    </source>
</evidence>
<keyword evidence="3" id="KW-0479">Metal-binding</keyword>
<evidence type="ECO:0000256" key="7">
    <source>
        <dbReference type="SAM" id="MobiDB-lite"/>
    </source>
</evidence>
<feature type="domain" description="XPG-I" evidence="8">
    <location>
        <begin position="574"/>
        <end position="644"/>
    </location>
</feature>
<evidence type="ECO:0000256" key="1">
    <source>
        <dbReference type="ARBA" id="ARBA00001946"/>
    </source>
</evidence>
<evidence type="ECO:0000256" key="6">
    <source>
        <dbReference type="ARBA" id="ARBA00022842"/>
    </source>
</evidence>
<dbReference type="Pfam" id="PF00752">
    <property type="entry name" value="XPG_N"/>
    <property type="match status" value="1"/>
</dbReference>
<dbReference type="InterPro" id="IPR036279">
    <property type="entry name" value="5-3_exonuclease_C_sf"/>
</dbReference>
<dbReference type="Proteomes" id="UP001556367">
    <property type="component" value="Unassembled WGS sequence"/>
</dbReference>
<feature type="compositionally biased region" description="Polar residues" evidence="7">
    <location>
        <begin position="205"/>
        <end position="229"/>
    </location>
</feature>
<keyword evidence="4" id="KW-0255">Endonuclease</keyword>
<dbReference type="PRINTS" id="PR00853">
    <property type="entry name" value="XPGRADSUPER"/>
</dbReference>
<dbReference type="PANTHER" id="PTHR11081:SF9">
    <property type="entry name" value="FLAP ENDONUCLEASE 1"/>
    <property type="match status" value="1"/>
</dbReference>
<evidence type="ECO:0000313" key="10">
    <source>
        <dbReference type="EMBL" id="KAL0959955.1"/>
    </source>
</evidence>
<evidence type="ECO:0000256" key="4">
    <source>
        <dbReference type="ARBA" id="ARBA00022759"/>
    </source>
</evidence>
<dbReference type="SMART" id="SM00279">
    <property type="entry name" value="HhH2"/>
    <property type="match status" value="1"/>
</dbReference>
<dbReference type="SUPFAM" id="SSF88723">
    <property type="entry name" value="PIN domain-like"/>
    <property type="match status" value="1"/>
</dbReference>
<dbReference type="PANTHER" id="PTHR11081">
    <property type="entry name" value="FLAP ENDONUCLEASE FAMILY MEMBER"/>
    <property type="match status" value="1"/>
</dbReference>
<evidence type="ECO:0000256" key="3">
    <source>
        <dbReference type="ARBA" id="ARBA00022723"/>
    </source>
</evidence>
<feature type="region of interest" description="Disordered" evidence="7">
    <location>
        <begin position="145"/>
        <end position="176"/>
    </location>
</feature>
<evidence type="ECO:0000259" key="9">
    <source>
        <dbReference type="SMART" id="SM00485"/>
    </source>
</evidence>
<protein>
    <recommendedName>
        <fullName evidence="12">PIN domain-like protein</fullName>
    </recommendedName>
</protein>
<gene>
    <name evidence="10" type="ORF">HGRIS_011619</name>
</gene>
<feature type="compositionally biased region" description="Polar residues" evidence="7">
    <location>
        <begin position="325"/>
        <end position="335"/>
    </location>
</feature>
<dbReference type="EMBL" id="JASNQZ010000002">
    <property type="protein sequence ID" value="KAL0959955.1"/>
    <property type="molecule type" value="Genomic_DNA"/>
</dbReference>
<dbReference type="InterPro" id="IPR006085">
    <property type="entry name" value="XPG_DNA_repair_N"/>
</dbReference>
<dbReference type="InterPro" id="IPR008918">
    <property type="entry name" value="HhH2"/>
</dbReference>
<dbReference type="SUPFAM" id="SSF47807">
    <property type="entry name" value="5' to 3' exonuclease, C-terminal subdomain"/>
    <property type="match status" value="1"/>
</dbReference>
<comment type="caution">
    <text evidence="10">The sequence shown here is derived from an EMBL/GenBank/DDBJ whole genome shotgun (WGS) entry which is preliminary data.</text>
</comment>
<dbReference type="InterPro" id="IPR029060">
    <property type="entry name" value="PIN-like_dom_sf"/>
</dbReference>
<keyword evidence="6" id="KW-0460">Magnesium</keyword>
<name>A0ABR3JX07_9AGAR</name>
<feature type="domain" description="XPG N-terminal" evidence="9">
    <location>
        <begin position="1"/>
        <end position="100"/>
    </location>
</feature>
<dbReference type="SMART" id="SM00485">
    <property type="entry name" value="XPGN"/>
    <property type="match status" value="1"/>
</dbReference>
<feature type="region of interest" description="Disordered" evidence="7">
    <location>
        <begin position="317"/>
        <end position="351"/>
    </location>
</feature>
<organism evidence="10 11">
    <name type="scientific">Hohenbuehelia grisea</name>
    <dbReference type="NCBI Taxonomy" id="104357"/>
    <lineage>
        <taxon>Eukaryota</taxon>
        <taxon>Fungi</taxon>
        <taxon>Dikarya</taxon>
        <taxon>Basidiomycota</taxon>
        <taxon>Agaricomycotina</taxon>
        <taxon>Agaricomycetes</taxon>
        <taxon>Agaricomycetidae</taxon>
        <taxon>Agaricales</taxon>
        <taxon>Pleurotineae</taxon>
        <taxon>Pleurotaceae</taxon>
        <taxon>Hohenbuehelia</taxon>
    </lineage>
</organism>
<dbReference type="Gene3D" id="3.40.50.1010">
    <property type="entry name" value="5'-nuclease"/>
    <property type="match status" value="2"/>
</dbReference>
<evidence type="ECO:0000259" key="8">
    <source>
        <dbReference type="SMART" id="SM00484"/>
    </source>
</evidence>
<dbReference type="Pfam" id="PF00867">
    <property type="entry name" value="XPG_I"/>
    <property type="match status" value="1"/>
</dbReference>
<evidence type="ECO:0000313" key="11">
    <source>
        <dbReference type="Proteomes" id="UP001556367"/>
    </source>
</evidence>
<dbReference type="InterPro" id="IPR006086">
    <property type="entry name" value="XPG-I_dom"/>
</dbReference>
<sequence>MGVLGLTPFLLKQCPDVIKQLPNRLRALTGKKIVIDGTLITQRLHFAPVPHPYRHVLGWYRLVQELRDAGVDVICVFDGKERTQAKSGEAARRKEIQKQTASRGAIEKQRLTRLQLVSSLLHSSPQLTTAQRQRAATRLREAEIVPDTPALPSIQDNTQSREGCQMVETSSPDGALTLPSIQDDFQSQQVLETEATASHAGPASVSIQDESQTQVEVTISSDDATTLPSTPDDYAAQSTPKAEATASHDASSIQDDFATHPTSEVEATTAHDASTHDDFASHLTSEVTTPNDASTLSSMPDDPIIQQAAEITELDDTPTLPSIHADSQSQPTQAVETAAHEDATGEGLHTQPTQEVEMAASDDATGEYFQTSLLDIVEDPEDQDRVALEYSELTDEEIDMFVREDSSLGGYHFDEGQLPGELPLVETMRDIYSLPSSYPDTDSETISSETLSIQPVPDVVEVLASFYSDYRKSIPKVTAVRPEPFLTEESDDVSSKHQTQLTTEEGKFWDDLVDHFASTPSVASSPTDEPVDTPVPLSRLATLAEKSRLMSTSYERRLNLPTSETYADSREILAAMGIPCIETTGPYEAEALASSLVRNGYADFVASEDTDVLVYEAPLLRNLTNRAGPLTILSGADIRASLDLSRSSYVDFALLLGTDFSARIKNVGPARALRFIREYHTIEDIIAAEGARFPPRTEVSTYLEQIHAARQVFETLPPVPEGIEALQMKDVDDAEVRKLLAKFGLGRYLNVVSEDWDYHAPLAGNFFNDDPSAYAMR</sequence>